<proteinExistence type="predicted"/>
<dbReference type="PANTHER" id="PTHR39199:SF1">
    <property type="entry name" value="BLR5128 PROTEIN"/>
    <property type="match status" value="1"/>
</dbReference>
<dbReference type="Pfam" id="PF10000">
    <property type="entry name" value="ACT_3"/>
    <property type="match status" value="1"/>
</dbReference>
<accession>X1FC61</accession>
<evidence type="ECO:0000313" key="2">
    <source>
        <dbReference type="EMBL" id="GAH42537.1"/>
    </source>
</evidence>
<evidence type="ECO:0000259" key="1">
    <source>
        <dbReference type="Pfam" id="PF10000"/>
    </source>
</evidence>
<dbReference type="PANTHER" id="PTHR39199">
    <property type="entry name" value="BLR5128 PROTEIN"/>
    <property type="match status" value="1"/>
</dbReference>
<dbReference type="InterPro" id="IPR018717">
    <property type="entry name" value="DUF2241"/>
</dbReference>
<dbReference type="EMBL" id="BARU01012555">
    <property type="protein sequence ID" value="GAH42537.1"/>
    <property type="molecule type" value="Genomic_DNA"/>
</dbReference>
<comment type="caution">
    <text evidence="2">The sequence shown here is derived from an EMBL/GenBank/DDBJ whole genome shotgun (WGS) entry which is preliminary data.</text>
</comment>
<feature type="non-terminal residue" evidence="2">
    <location>
        <position position="62"/>
    </location>
</feature>
<sequence>MTGESELKSLLRNMQPVVVEGEYVFSSVQESQLEDLESPLMIFRENEGSTVIVTRAIAERNR</sequence>
<dbReference type="Gene3D" id="3.30.2130.10">
    <property type="entry name" value="VC0802-like"/>
    <property type="match status" value="1"/>
</dbReference>
<feature type="domain" description="DUF2241" evidence="1">
    <location>
        <begin position="2"/>
        <end position="61"/>
    </location>
</feature>
<reference evidence="2" key="1">
    <citation type="journal article" date="2014" name="Front. Microbiol.">
        <title>High frequency of phylogenetically diverse reductive dehalogenase-homologous genes in deep subseafloor sedimentary metagenomes.</title>
        <authorList>
            <person name="Kawai M."/>
            <person name="Futagami T."/>
            <person name="Toyoda A."/>
            <person name="Takaki Y."/>
            <person name="Nishi S."/>
            <person name="Hori S."/>
            <person name="Arai W."/>
            <person name="Tsubouchi T."/>
            <person name="Morono Y."/>
            <person name="Uchiyama I."/>
            <person name="Ito T."/>
            <person name="Fujiyama A."/>
            <person name="Inagaki F."/>
            <person name="Takami H."/>
        </authorList>
    </citation>
    <scope>NUCLEOTIDE SEQUENCE</scope>
    <source>
        <strain evidence="2">Expedition CK06-06</strain>
    </source>
</reference>
<organism evidence="2">
    <name type="scientific">marine sediment metagenome</name>
    <dbReference type="NCBI Taxonomy" id="412755"/>
    <lineage>
        <taxon>unclassified sequences</taxon>
        <taxon>metagenomes</taxon>
        <taxon>ecological metagenomes</taxon>
    </lineage>
</organism>
<dbReference type="SUPFAM" id="SSF55021">
    <property type="entry name" value="ACT-like"/>
    <property type="match status" value="1"/>
</dbReference>
<gene>
    <name evidence="2" type="ORF">S03H2_23095</name>
</gene>
<protein>
    <recommendedName>
        <fullName evidence="1">DUF2241 domain-containing protein</fullName>
    </recommendedName>
</protein>
<name>X1FC61_9ZZZZ</name>
<dbReference type="AlphaFoldDB" id="X1FC61"/>
<dbReference type="InterPro" id="IPR045865">
    <property type="entry name" value="ACT-like_dom_sf"/>
</dbReference>